<sequence length="111" mass="12165">MVAFYSIIMAGLLSTMAFASPAPAANEPVEFETEFKAIEARQVPEKRCLAIVINYRPNSATGFFPGNPGFPNCNILTEINFPNCDQYRVVSVTNCGGERLIDIREPSEGCN</sequence>
<reference evidence="2 3" key="1">
    <citation type="submission" date="2018-02" db="EMBL/GenBank/DDBJ databases">
        <title>Draft genome sequences of Elsinoe sp., causing black scab on jojoba.</title>
        <authorList>
            <person name="Stodart B."/>
            <person name="Jeffress S."/>
            <person name="Ash G."/>
            <person name="Arun Chinnappa K."/>
        </authorList>
    </citation>
    <scope>NUCLEOTIDE SEQUENCE [LARGE SCALE GENOMIC DNA]</scope>
    <source>
        <strain evidence="2 3">Hillstone_2</strain>
    </source>
</reference>
<accession>A0A4U7AWL8</accession>
<evidence type="ECO:0000313" key="2">
    <source>
        <dbReference type="EMBL" id="TKX22948.1"/>
    </source>
</evidence>
<proteinExistence type="predicted"/>
<gene>
    <name evidence="2" type="ORF">C1H76_4984</name>
</gene>
<feature type="chain" id="PRO_5020978826" evidence="1">
    <location>
        <begin position="20"/>
        <end position="111"/>
    </location>
</feature>
<dbReference type="AlphaFoldDB" id="A0A4U7AWL8"/>
<protein>
    <submittedName>
        <fullName evidence="2">Uncharacterized protein</fullName>
    </submittedName>
</protein>
<dbReference type="EMBL" id="PTQR01000060">
    <property type="protein sequence ID" value="TKX22948.1"/>
    <property type="molecule type" value="Genomic_DNA"/>
</dbReference>
<feature type="signal peptide" evidence="1">
    <location>
        <begin position="1"/>
        <end position="19"/>
    </location>
</feature>
<dbReference type="Proteomes" id="UP000308133">
    <property type="component" value="Unassembled WGS sequence"/>
</dbReference>
<evidence type="ECO:0000256" key="1">
    <source>
        <dbReference type="SAM" id="SignalP"/>
    </source>
</evidence>
<name>A0A4U7AWL8_9PEZI</name>
<organism evidence="2 3">
    <name type="scientific">Elsinoe australis</name>
    <dbReference type="NCBI Taxonomy" id="40998"/>
    <lineage>
        <taxon>Eukaryota</taxon>
        <taxon>Fungi</taxon>
        <taxon>Dikarya</taxon>
        <taxon>Ascomycota</taxon>
        <taxon>Pezizomycotina</taxon>
        <taxon>Dothideomycetes</taxon>
        <taxon>Dothideomycetidae</taxon>
        <taxon>Myriangiales</taxon>
        <taxon>Elsinoaceae</taxon>
        <taxon>Elsinoe</taxon>
    </lineage>
</organism>
<evidence type="ECO:0000313" key="3">
    <source>
        <dbReference type="Proteomes" id="UP000308133"/>
    </source>
</evidence>
<keyword evidence="1" id="KW-0732">Signal</keyword>
<comment type="caution">
    <text evidence="2">The sequence shown here is derived from an EMBL/GenBank/DDBJ whole genome shotgun (WGS) entry which is preliminary data.</text>
</comment>